<dbReference type="GeneID" id="30679650"/>
<dbReference type="Gene3D" id="3.40.50.150">
    <property type="entry name" value="Vaccinia Virus protein VP39"/>
    <property type="match status" value="1"/>
</dbReference>
<dbReference type="PIRSF" id="PIRSF009427">
    <property type="entry name" value="UCP009427_DNAmts"/>
    <property type="match status" value="1"/>
</dbReference>
<dbReference type="RefSeq" id="WP_075049292.1">
    <property type="nucleotide sequence ID" value="NZ_CP006867.1"/>
</dbReference>
<dbReference type="GO" id="GO:0008168">
    <property type="term" value="F:methyltransferase activity"/>
    <property type="evidence" value="ECO:0007669"/>
    <property type="project" value="UniProtKB-KW"/>
</dbReference>
<keyword evidence="2" id="KW-0489">Methyltransferase</keyword>
<dbReference type="OrthoDB" id="93530at2157"/>
<dbReference type="AlphaFoldDB" id="A0A0U3E7U9"/>
<keyword evidence="3" id="KW-1185">Reference proteome</keyword>
<name>A0A0U3E7U9_9CREN</name>
<proteinExistence type="predicted"/>
<sequence>MRRFIETEKFPIRLINEKSLKEKQGGGRPPHWEMIFWWTRKPLIGARAVIAGALLPEDVDKSEFIYALKLHEKIPHKFNPSIPDKWKGRFRAKFLDPFAGFGNLPLEAVRLGVEEVVATELLPTAYVFLKAILEYPKWAVENGMGEELVKGVERWGEWITKRLKEDPDLKELYDEDVAVYIGTWEVKCPHCGKWTPLVGNWWLARVGDSKGKYKRLAWMEPVKSGDRIEVNVRDLTKELGVKSIDAKVDASKGTIKVAGEEFRVPQKNVDARRSTAICLHCGNQIGKSGKEWYVKEALKEWNNKLEQYLQGQIDLNTLINASRARPRILVKVRVGNNGLEFQPAEMKDQEKLWKALEKLKQYWGDPDVPSEGLWRYSASGGGALSIWVWGFDRFYKLFNPRQLLTIIKLVKLIREVGRKVEEEKLGEGWSREEAYRYTEAITTYLAIALCKYADYSSLVTGWNQSLIMGHSLSMRGIAMMWNWNDMTPWASWTGTYLRNLNTLVNGLSYLVSTISDSPSRVRVLLDDTTALNKFGDEMFDVIVTDPPYRDDVPYAELSDFYYVWLKRALSDVKEEFGLKVLEPKFLPEAFFEDGIEIGTQWERFADKEVSENLGRSKHFGEGVGSYEHFEKLLTKAFRSMSNVLKEDGVLVVYYAHTTPEAWSALLEASKGAGLRVSATWPMATESRERVTGRGKSVLDTSLVVVFRKGIGNAINLQQARNEVLEKCPGASERGWKEGLEGFDLFVYTMGCVLSVATKYAKIIGLKGDASNLIEKFVYPLTTEALLKGILGSSIYGSLSIESRFYVLTKLLEKGGNSRRRIDSNTAIYLSLLGNLSVRDLVDMRVLTERSGSRSKEYALLEPVGKEKTEALFELLKEKGIDPRDPTPLTAIDALHLLEYYAVSAYSSNDFQSKYRDLEDRYYNYVDEAKYLASALCIVLTADEVEGEALIELSKQLGIECPIRSRNKVSRSLQSFYKP</sequence>
<dbReference type="Pfam" id="PF06634">
    <property type="entry name" value="DUF1156"/>
    <property type="match status" value="1"/>
</dbReference>
<dbReference type="GO" id="GO:0003676">
    <property type="term" value="F:nucleic acid binding"/>
    <property type="evidence" value="ECO:0007669"/>
    <property type="project" value="InterPro"/>
</dbReference>
<dbReference type="SUPFAM" id="SSF53335">
    <property type="entry name" value="S-adenosyl-L-methionine-dependent methyltransferases"/>
    <property type="match status" value="2"/>
</dbReference>
<dbReference type="Proteomes" id="UP000060778">
    <property type="component" value="Chromosome"/>
</dbReference>
<dbReference type="STRING" id="940295.EYM_01180"/>
<keyword evidence="2" id="KW-0808">Transferase</keyword>
<organism evidence="2 3">
    <name type="scientific">Ignicoccus islandicus DSM 13165</name>
    <dbReference type="NCBI Taxonomy" id="940295"/>
    <lineage>
        <taxon>Archaea</taxon>
        <taxon>Thermoproteota</taxon>
        <taxon>Thermoprotei</taxon>
        <taxon>Desulfurococcales</taxon>
        <taxon>Desulfurococcaceae</taxon>
        <taxon>Ignicoccus</taxon>
    </lineage>
</organism>
<dbReference type="GO" id="GO:0032259">
    <property type="term" value="P:methylation"/>
    <property type="evidence" value="ECO:0007669"/>
    <property type="project" value="UniProtKB-KW"/>
</dbReference>
<dbReference type="InterPro" id="IPR014455">
    <property type="entry name" value="N6_adenine_Mtase_MK1259"/>
</dbReference>
<dbReference type="REBASE" id="133925">
    <property type="entry name" value="M.Iis13165ORF1180P"/>
</dbReference>
<dbReference type="KEGG" id="iis:EYM_01180"/>
<evidence type="ECO:0000259" key="1">
    <source>
        <dbReference type="Pfam" id="PF06634"/>
    </source>
</evidence>
<protein>
    <submittedName>
        <fullName evidence="2">DNA methylase</fullName>
    </submittedName>
</protein>
<dbReference type="InterPro" id="IPR009537">
    <property type="entry name" value="DUF1156"/>
</dbReference>
<dbReference type="EMBL" id="CP006867">
    <property type="protein sequence ID" value="ALU11454.1"/>
    <property type="molecule type" value="Genomic_DNA"/>
</dbReference>
<accession>A0A0U3E7U9</accession>
<dbReference type="PATRIC" id="fig|940295.4.peg.229"/>
<dbReference type="InterPro" id="IPR002052">
    <property type="entry name" value="DNA_methylase_N6_adenine_CS"/>
</dbReference>
<dbReference type="PROSITE" id="PS00092">
    <property type="entry name" value="N6_MTASE"/>
    <property type="match status" value="1"/>
</dbReference>
<evidence type="ECO:0000313" key="3">
    <source>
        <dbReference type="Proteomes" id="UP000060778"/>
    </source>
</evidence>
<feature type="domain" description="DUF1156" evidence="1">
    <location>
        <begin position="10"/>
        <end position="58"/>
    </location>
</feature>
<gene>
    <name evidence="2" type="ORF">EYM_01180</name>
</gene>
<dbReference type="InterPro" id="IPR029063">
    <property type="entry name" value="SAM-dependent_MTases_sf"/>
</dbReference>
<evidence type="ECO:0000313" key="2">
    <source>
        <dbReference type="EMBL" id="ALU11454.1"/>
    </source>
</evidence>
<reference evidence="2 3" key="1">
    <citation type="submission" date="2013-11" db="EMBL/GenBank/DDBJ databases">
        <title>Comparative genomics of Ignicoccus.</title>
        <authorList>
            <person name="Podar M."/>
        </authorList>
    </citation>
    <scope>NUCLEOTIDE SEQUENCE [LARGE SCALE GENOMIC DNA]</scope>
    <source>
        <strain evidence="2 3">DSM 13165</strain>
    </source>
</reference>